<comment type="caution">
    <text evidence="1">The sequence shown here is derived from an EMBL/GenBank/DDBJ whole genome shotgun (WGS) entry which is preliminary data.</text>
</comment>
<evidence type="ECO:0000313" key="2">
    <source>
        <dbReference type="Proteomes" id="UP000814140"/>
    </source>
</evidence>
<keyword evidence="2" id="KW-1185">Reference proteome</keyword>
<dbReference type="Proteomes" id="UP000814140">
    <property type="component" value="Unassembled WGS sequence"/>
</dbReference>
<reference evidence="1" key="2">
    <citation type="journal article" date="2022" name="New Phytol.">
        <title>Evolutionary transition to the ectomycorrhizal habit in the genomes of a hyperdiverse lineage of mushroom-forming fungi.</title>
        <authorList>
            <person name="Looney B."/>
            <person name="Miyauchi S."/>
            <person name="Morin E."/>
            <person name="Drula E."/>
            <person name="Courty P.E."/>
            <person name="Kohler A."/>
            <person name="Kuo A."/>
            <person name="LaButti K."/>
            <person name="Pangilinan J."/>
            <person name="Lipzen A."/>
            <person name="Riley R."/>
            <person name="Andreopoulos W."/>
            <person name="He G."/>
            <person name="Johnson J."/>
            <person name="Nolan M."/>
            <person name="Tritt A."/>
            <person name="Barry K.W."/>
            <person name="Grigoriev I.V."/>
            <person name="Nagy L.G."/>
            <person name="Hibbett D."/>
            <person name="Henrissat B."/>
            <person name="Matheny P.B."/>
            <person name="Labbe J."/>
            <person name="Martin F.M."/>
        </authorList>
    </citation>
    <scope>NUCLEOTIDE SEQUENCE</scope>
    <source>
        <strain evidence="1">HHB10654</strain>
    </source>
</reference>
<gene>
    <name evidence="1" type="ORF">BV25DRAFT_1823548</name>
</gene>
<sequence length="86" mass="9863">MDFALRSRDEKIAALQAEVDTLRIQADKTQRRLNAARATSHSQTHASQIQDRKIEQLRRKLHDVRAAHFIERSAAAQELAEARRSC</sequence>
<dbReference type="EMBL" id="MU277200">
    <property type="protein sequence ID" value="KAI0064047.1"/>
    <property type="molecule type" value="Genomic_DNA"/>
</dbReference>
<name>A0ACB8T6K1_9AGAM</name>
<accession>A0ACB8T6K1</accession>
<proteinExistence type="predicted"/>
<reference evidence="1" key="1">
    <citation type="submission" date="2021-03" db="EMBL/GenBank/DDBJ databases">
        <authorList>
            <consortium name="DOE Joint Genome Institute"/>
            <person name="Ahrendt S."/>
            <person name="Looney B.P."/>
            <person name="Miyauchi S."/>
            <person name="Morin E."/>
            <person name="Drula E."/>
            <person name="Courty P.E."/>
            <person name="Chicoki N."/>
            <person name="Fauchery L."/>
            <person name="Kohler A."/>
            <person name="Kuo A."/>
            <person name="Labutti K."/>
            <person name="Pangilinan J."/>
            <person name="Lipzen A."/>
            <person name="Riley R."/>
            <person name="Andreopoulos W."/>
            <person name="He G."/>
            <person name="Johnson J."/>
            <person name="Barry K.W."/>
            <person name="Grigoriev I.V."/>
            <person name="Nagy L."/>
            <person name="Hibbett D."/>
            <person name="Henrissat B."/>
            <person name="Matheny P.B."/>
            <person name="Labbe J."/>
            <person name="Martin F."/>
        </authorList>
    </citation>
    <scope>NUCLEOTIDE SEQUENCE</scope>
    <source>
        <strain evidence="1">HHB10654</strain>
    </source>
</reference>
<protein>
    <submittedName>
        <fullName evidence="1">Uncharacterized protein</fullName>
    </submittedName>
</protein>
<organism evidence="1 2">
    <name type="scientific">Artomyces pyxidatus</name>
    <dbReference type="NCBI Taxonomy" id="48021"/>
    <lineage>
        <taxon>Eukaryota</taxon>
        <taxon>Fungi</taxon>
        <taxon>Dikarya</taxon>
        <taxon>Basidiomycota</taxon>
        <taxon>Agaricomycotina</taxon>
        <taxon>Agaricomycetes</taxon>
        <taxon>Russulales</taxon>
        <taxon>Auriscalpiaceae</taxon>
        <taxon>Artomyces</taxon>
    </lineage>
</organism>
<evidence type="ECO:0000313" key="1">
    <source>
        <dbReference type="EMBL" id="KAI0064047.1"/>
    </source>
</evidence>
<feature type="non-terminal residue" evidence="1">
    <location>
        <position position="86"/>
    </location>
</feature>